<dbReference type="InterPro" id="IPR013785">
    <property type="entry name" value="Aldolase_TIM"/>
</dbReference>
<reference evidence="18 19" key="1">
    <citation type="submission" date="2018-10" db="EMBL/GenBank/DDBJ databases">
        <title>Draft genome sequence of Aquitalea MWU14-2217 isolated from a wild cranberry bog in Provincetown, Massachusetts.</title>
        <authorList>
            <person name="Ebadzadsahrai G."/>
            <person name="Soby S."/>
        </authorList>
    </citation>
    <scope>NUCLEOTIDE SEQUENCE [LARGE SCALE GENOMIC DNA]</scope>
    <source>
        <strain evidence="18 19">MWU14-2217</strain>
    </source>
</reference>
<dbReference type="OrthoDB" id="9810648at2"/>
<evidence type="ECO:0000256" key="13">
    <source>
        <dbReference type="ARBA" id="ARBA00040794"/>
    </source>
</evidence>
<dbReference type="Pfam" id="PF00293">
    <property type="entry name" value="NUDIX"/>
    <property type="match status" value="1"/>
</dbReference>
<evidence type="ECO:0000256" key="7">
    <source>
        <dbReference type="ARBA" id="ARBA00022801"/>
    </source>
</evidence>
<keyword evidence="3" id="KW-0515">Mutator protein</keyword>
<evidence type="ECO:0000259" key="17">
    <source>
        <dbReference type="PROSITE" id="PS51462"/>
    </source>
</evidence>
<evidence type="ECO:0000256" key="14">
    <source>
        <dbReference type="ARBA" id="ARBA00041592"/>
    </source>
</evidence>
<dbReference type="GO" id="GO:0006260">
    <property type="term" value="P:DNA replication"/>
    <property type="evidence" value="ECO:0007669"/>
    <property type="project" value="UniProtKB-KW"/>
</dbReference>
<dbReference type="Pfam" id="PF02581">
    <property type="entry name" value="TMP-TENI"/>
    <property type="match status" value="1"/>
</dbReference>
<dbReference type="InterPro" id="IPR047127">
    <property type="entry name" value="MutT-like"/>
</dbReference>
<evidence type="ECO:0000256" key="11">
    <source>
        <dbReference type="ARBA" id="ARBA00036904"/>
    </source>
</evidence>
<dbReference type="GO" id="GO:0035539">
    <property type="term" value="F:8-oxo-7,8-dihydrodeoxyguanosine triphosphate pyrophosphatase activity"/>
    <property type="evidence" value="ECO:0007669"/>
    <property type="project" value="UniProtKB-EC"/>
</dbReference>
<keyword evidence="6" id="KW-0227">DNA damage</keyword>
<dbReference type="InterPro" id="IPR015797">
    <property type="entry name" value="NUDIX_hydrolase-like_dom_sf"/>
</dbReference>
<dbReference type="InterPro" id="IPR020476">
    <property type="entry name" value="Nudix_hydrolase"/>
</dbReference>
<keyword evidence="4" id="KW-0235">DNA replication</keyword>
<dbReference type="InterPro" id="IPR036206">
    <property type="entry name" value="ThiamineP_synth_sf"/>
</dbReference>
<evidence type="ECO:0000256" key="2">
    <source>
        <dbReference type="ARBA" id="ARBA00005582"/>
    </source>
</evidence>
<dbReference type="CDD" id="cd00564">
    <property type="entry name" value="TMP_TenI"/>
    <property type="match status" value="1"/>
</dbReference>
<comment type="catalytic activity">
    <reaction evidence="11">
        <text>8-oxo-GTP + H2O = 8-oxo-GMP + diphosphate + H(+)</text>
        <dbReference type="Rhea" id="RHEA:67616"/>
        <dbReference type="ChEBI" id="CHEBI:15377"/>
        <dbReference type="ChEBI" id="CHEBI:15378"/>
        <dbReference type="ChEBI" id="CHEBI:33019"/>
        <dbReference type="ChEBI" id="CHEBI:143553"/>
        <dbReference type="ChEBI" id="CHEBI:145694"/>
    </reaction>
</comment>
<comment type="cofactor">
    <cofactor evidence="1">
        <name>Mg(2+)</name>
        <dbReference type="ChEBI" id="CHEBI:18420"/>
    </cofactor>
</comment>
<proteinExistence type="inferred from homology"/>
<dbReference type="NCBIfam" id="NF006530">
    <property type="entry name" value="PRK08999.1"/>
    <property type="match status" value="1"/>
</dbReference>
<evidence type="ECO:0000256" key="15">
    <source>
        <dbReference type="ARBA" id="ARBA00041979"/>
    </source>
</evidence>
<evidence type="ECO:0000256" key="12">
    <source>
        <dbReference type="ARBA" id="ARBA00038905"/>
    </source>
</evidence>
<dbReference type="EMBL" id="RFAR01000042">
    <property type="protein sequence ID" value="RMC97676.1"/>
    <property type="molecule type" value="Genomic_DNA"/>
</dbReference>
<comment type="caution">
    <text evidence="18">The sequence shown here is derived from an EMBL/GenBank/DDBJ whole genome shotgun (WGS) entry which is preliminary data.</text>
</comment>
<evidence type="ECO:0000256" key="1">
    <source>
        <dbReference type="ARBA" id="ARBA00001946"/>
    </source>
</evidence>
<name>A0A454JIA0_9NEIS</name>
<dbReference type="AlphaFoldDB" id="A0A454JIA0"/>
<comment type="catalytic activity">
    <reaction evidence="10">
        <text>8-oxo-dGTP + H2O = 8-oxo-dGMP + diphosphate + H(+)</text>
        <dbReference type="Rhea" id="RHEA:31575"/>
        <dbReference type="ChEBI" id="CHEBI:15377"/>
        <dbReference type="ChEBI" id="CHEBI:15378"/>
        <dbReference type="ChEBI" id="CHEBI:33019"/>
        <dbReference type="ChEBI" id="CHEBI:63224"/>
        <dbReference type="ChEBI" id="CHEBI:77896"/>
        <dbReference type="EC" id="3.6.1.55"/>
    </reaction>
</comment>
<evidence type="ECO:0000256" key="5">
    <source>
        <dbReference type="ARBA" id="ARBA00022723"/>
    </source>
</evidence>
<protein>
    <recommendedName>
        <fullName evidence="13">8-oxo-dGTP diphosphatase</fullName>
        <ecNumber evidence="12">3.6.1.55</ecNumber>
    </recommendedName>
    <alternativeName>
        <fullName evidence="16">7,8-dihydro-8-oxoguanine-triphosphatase</fullName>
    </alternativeName>
    <alternativeName>
        <fullName evidence="15">Mutator protein MutT</fullName>
    </alternativeName>
    <alternativeName>
        <fullName evidence="14">dGTP pyrophosphohydrolase</fullName>
    </alternativeName>
</protein>
<dbReference type="PANTHER" id="PTHR47707:SF1">
    <property type="entry name" value="NUDIX HYDROLASE FAMILY PROTEIN"/>
    <property type="match status" value="1"/>
</dbReference>
<keyword evidence="9" id="KW-0234">DNA repair</keyword>
<dbReference type="GO" id="GO:0044716">
    <property type="term" value="F:8-oxo-GDP phosphatase activity"/>
    <property type="evidence" value="ECO:0007669"/>
    <property type="project" value="TreeGrafter"/>
</dbReference>
<dbReference type="Gene3D" id="3.90.79.10">
    <property type="entry name" value="Nucleoside Triphosphate Pyrophosphohydrolase"/>
    <property type="match status" value="1"/>
</dbReference>
<dbReference type="EC" id="3.6.1.55" evidence="12"/>
<dbReference type="PANTHER" id="PTHR47707">
    <property type="entry name" value="8-OXO-DGTP DIPHOSPHATASE"/>
    <property type="match status" value="1"/>
</dbReference>
<dbReference type="GO" id="GO:0006281">
    <property type="term" value="P:DNA repair"/>
    <property type="evidence" value="ECO:0007669"/>
    <property type="project" value="UniProtKB-KW"/>
</dbReference>
<organism evidence="18 19">
    <name type="scientific">Aquitalea palustris</name>
    <dbReference type="NCBI Taxonomy" id="2480983"/>
    <lineage>
        <taxon>Bacteria</taxon>
        <taxon>Pseudomonadati</taxon>
        <taxon>Pseudomonadota</taxon>
        <taxon>Betaproteobacteria</taxon>
        <taxon>Neisseriales</taxon>
        <taxon>Chromobacteriaceae</taxon>
        <taxon>Aquitalea</taxon>
    </lineage>
</organism>
<dbReference type="GO" id="GO:0009228">
    <property type="term" value="P:thiamine biosynthetic process"/>
    <property type="evidence" value="ECO:0007669"/>
    <property type="project" value="UniProtKB-KW"/>
</dbReference>
<gene>
    <name evidence="18" type="ORF">EAY64_10395</name>
</gene>
<dbReference type="Proteomes" id="UP000274139">
    <property type="component" value="Unassembled WGS sequence"/>
</dbReference>
<dbReference type="SUPFAM" id="SSF55811">
    <property type="entry name" value="Nudix"/>
    <property type="match status" value="1"/>
</dbReference>
<sequence length="313" mass="34070">MHSDNKIIEVVAGVLMRPDGSFMLGSRPQGKPYAGYWEFPGGKVEPGESALQALARELQEEMAITVTQATPWLTRVHHYEHASVHLRFFRVWDWQGQPQPQESQQFAWQQPGQTSVEPMLPANGPILKSLQLPAVYAITCAHEIGVAAQLQALADGPAYGLVQVREPDMNQQQLQAFVTEVAAIVHERGGKVVVNADPDWLQGWPVDGVHLSGPRLRHLQQRPDVAWVGASVHSAAELQRAGELALDYALLGHVQPTASHPGVTPLGWDGFARVLAAGIPLPVYALGGLQAQDLETARQHGAHGVALMRGAWQ</sequence>
<dbReference type="Gene3D" id="3.20.20.70">
    <property type="entry name" value="Aldolase class I"/>
    <property type="match status" value="1"/>
</dbReference>
<evidence type="ECO:0000256" key="3">
    <source>
        <dbReference type="ARBA" id="ARBA00022457"/>
    </source>
</evidence>
<evidence type="ECO:0000256" key="9">
    <source>
        <dbReference type="ARBA" id="ARBA00023204"/>
    </source>
</evidence>
<dbReference type="InterPro" id="IPR022998">
    <property type="entry name" value="ThiamineP_synth_TenI"/>
</dbReference>
<evidence type="ECO:0000256" key="16">
    <source>
        <dbReference type="ARBA" id="ARBA00042798"/>
    </source>
</evidence>
<evidence type="ECO:0000256" key="8">
    <source>
        <dbReference type="ARBA" id="ARBA00022842"/>
    </source>
</evidence>
<keyword evidence="5" id="KW-0479">Metal-binding</keyword>
<keyword evidence="7 18" id="KW-0378">Hydrolase</keyword>
<feature type="domain" description="Nudix hydrolase" evidence="17">
    <location>
        <begin position="6"/>
        <end position="134"/>
    </location>
</feature>
<evidence type="ECO:0000256" key="6">
    <source>
        <dbReference type="ARBA" id="ARBA00022763"/>
    </source>
</evidence>
<dbReference type="PRINTS" id="PR00502">
    <property type="entry name" value="NUDIXFAMILY"/>
</dbReference>
<evidence type="ECO:0000256" key="4">
    <source>
        <dbReference type="ARBA" id="ARBA00022705"/>
    </source>
</evidence>
<accession>A0A454JIA0</accession>
<keyword evidence="8" id="KW-0460">Magnesium</keyword>
<evidence type="ECO:0000313" key="19">
    <source>
        <dbReference type="Proteomes" id="UP000274139"/>
    </source>
</evidence>
<dbReference type="InterPro" id="IPR000086">
    <property type="entry name" value="NUDIX_hydrolase_dom"/>
</dbReference>
<dbReference type="RefSeq" id="WP_103524707.1">
    <property type="nucleotide sequence ID" value="NZ_JAIZDC010000006.1"/>
</dbReference>
<dbReference type="GO" id="GO:0046872">
    <property type="term" value="F:metal ion binding"/>
    <property type="evidence" value="ECO:0007669"/>
    <property type="project" value="UniProtKB-KW"/>
</dbReference>
<dbReference type="CDD" id="cd03425">
    <property type="entry name" value="NUDIX_MutT_NudA_like"/>
    <property type="match status" value="1"/>
</dbReference>
<evidence type="ECO:0000256" key="10">
    <source>
        <dbReference type="ARBA" id="ARBA00035861"/>
    </source>
</evidence>
<dbReference type="PROSITE" id="PS51462">
    <property type="entry name" value="NUDIX"/>
    <property type="match status" value="1"/>
</dbReference>
<comment type="similarity">
    <text evidence="2">Belongs to the Nudix hydrolase family.</text>
</comment>
<dbReference type="GO" id="GO:0044715">
    <property type="term" value="F:8-oxo-dGDP phosphatase activity"/>
    <property type="evidence" value="ECO:0007669"/>
    <property type="project" value="TreeGrafter"/>
</dbReference>
<evidence type="ECO:0000313" key="18">
    <source>
        <dbReference type="EMBL" id="RMC97676.1"/>
    </source>
</evidence>
<dbReference type="SUPFAM" id="SSF51391">
    <property type="entry name" value="Thiamin phosphate synthase"/>
    <property type="match status" value="1"/>
</dbReference>
<dbReference type="GO" id="GO:0008413">
    <property type="term" value="F:8-oxo-7,8-dihydroguanosine triphosphate pyrophosphatase activity"/>
    <property type="evidence" value="ECO:0007669"/>
    <property type="project" value="TreeGrafter"/>
</dbReference>
<keyword evidence="19" id="KW-1185">Reference proteome</keyword>